<dbReference type="Pfam" id="PF00361">
    <property type="entry name" value="Proton_antipo_M"/>
    <property type="match status" value="1"/>
</dbReference>
<dbReference type="KEGG" id="rru:Rru_A0320"/>
<evidence type="ECO:0000256" key="6">
    <source>
        <dbReference type="ARBA" id="ARBA00023136"/>
    </source>
</evidence>
<evidence type="ECO:0000256" key="1">
    <source>
        <dbReference type="ARBA" id="ARBA00004651"/>
    </source>
</evidence>
<evidence type="ECO:0000256" key="5">
    <source>
        <dbReference type="ARBA" id="ARBA00023002"/>
    </source>
</evidence>
<protein>
    <submittedName>
        <fullName evidence="11">NADH dehydrogenase (Quinone)</fullName>
        <ecNumber evidence="11">1.6.99.5</ecNumber>
    </submittedName>
</protein>
<evidence type="ECO:0000313" key="12">
    <source>
        <dbReference type="Proteomes" id="UP000001929"/>
    </source>
</evidence>
<feature type="transmembrane region" description="Helical" evidence="8">
    <location>
        <begin position="72"/>
        <end position="95"/>
    </location>
</feature>
<organism evidence="11 12">
    <name type="scientific">Rhodospirillum rubrum (strain ATCC 11170 / ATH 1.1.1 / DSM 467 / LMG 4362 / NCIMB 8255 / S1)</name>
    <dbReference type="NCBI Taxonomy" id="269796"/>
    <lineage>
        <taxon>Bacteria</taxon>
        <taxon>Pseudomonadati</taxon>
        <taxon>Pseudomonadota</taxon>
        <taxon>Alphaproteobacteria</taxon>
        <taxon>Rhodospirillales</taxon>
        <taxon>Rhodospirillaceae</taxon>
        <taxon>Rhodospirillum</taxon>
    </lineage>
</organism>
<dbReference type="PhylomeDB" id="Q2RXM0"/>
<dbReference type="InterPro" id="IPR001750">
    <property type="entry name" value="ND/Mrp_TM"/>
</dbReference>
<dbReference type="PRINTS" id="PR01434">
    <property type="entry name" value="NADHDHGNASE5"/>
</dbReference>
<evidence type="ECO:0000256" key="3">
    <source>
        <dbReference type="ARBA" id="ARBA00022692"/>
    </source>
</evidence>
<dbReference type="InterPro" id="IPR052175">
    <property type="entry name" value="ComplexI-like_HydComp"/>
</dbReference>
<evidence type="ECO:0000313" key="11">
    <source>
        <dbReference type="EMBL" id="ABC21125.1"/>
    </source>
</evidence>
<dbReference type="EnsemblBacteria" id="ABC21125">
    <property type="protein sequence ID" value="ABC21125"/>
    <property type="gene ID" value="Rru_A0320"/>
</dbReference>
<keyword evidence="4 8" id="KW-1133">Transmembrane helix</keyword>
<dbReference type="GO" id="GO:0005886">
    <property type="term" value="C:plasma membrane"/>
    <property type="evidence" value="ECO:0007669"/>
    <property type="project" value="UniProtKB-SubCell"/>
</dbReference>
<dbReference type="RefSeq" id="WP_011388073.1">
    <property type="nucleotide sequence ID" value="NC_007643.1"/>
</dbReference>
<dbReference type="PANTHER" id="PTHR42682:SF4">
    <property type="entry name" value="NADH-UBIQUINONE_PLASTOQUINONE"/>
    <property type="match status" value="1"/>
</dbReference>
<dbReference type="GO" id="GO:0016491">
    <property type="term" value="F:oxidoreductase activity"/>
    <property type="evidence" value="ECO:0007669"/>
    <property type="project" value="UniProtKB-KW"/>
</dbReference>
<keyword evidence="6 8" id="KW-0472">Membrane</keyword>
<evidence type="ECO:0000256" key="2">
    <source>
        <dbReference type="ARBA" id="ARBA00022475"/>
    </source>
</evidence>
<dbReference type="EC" id="1.6.99.5" evidence="11"/>
<dbReference type="Pfam" id="PF00662">
    <property type="entry name" value="Proton_antipo_N"/>
    <property type="match status" value="1"/>
</dbReference>
<dbReference type="HOGENOM" id="CLU_007100_10_1_5"/>
<evidence type="ECO:0000256" key="4">
    <source>
        <dbReference type="ARBA" id="ARBA00022989"/>
    </source>
</evidence>
<evidence type="ECO:0000259" key="9">
    <source>
        <dbReference type="Pfam" id="PF00361"/>
    </source>
</evidence>
<proteinExistence type="predicted"/>
<dbReference type="Proteomes" id="UP000001929">
    <property type="component" value="Chromosome"/>
</dbReference>
<dbReference type="PATRIC" id="fig|269796.9.peg.376"/>
<gene>
    <name evidence="11" type="ordered locus">Rru_A0320</name>
</gene>
<evidence type="ECO:0000259" key="10">
    <source>
        <dbReference type="Pfam" id="PF00662"/>
    </source>
</evidence>
<evidence type="ECO:0000256" key="7">
    <source>
        <dbReference type="RuleBase" id="RU000320"/>
    </source>
</evidence>
<evidence type="ECO:0000256" key="8">
    <source>
        <dbReference type="SAM" id="Phobius"/>
    </source>
</evidence>
<keyword evidence="5 11" id="KW-0560">Oxidoreductase</keyword>
<dbReference type="AlphaFoldDB" id="Q2RXM0"/>
<name>Q2RXM0_RHORT</name>
<feature type="transmembrane region" description="Helical" evidence="8">
    <location>
        <begin position="165"/>
        <end position="192"/>
    </location>
</feature>
<keyword evidence="3 7" id="KW-0812">Transmembrane</keyword>
<feature type="transmembrane region" description="Helical" evidence="8">
    <location>
        <begin position="6"/>
        <end position="24"/>
    </location>
</feature>
<comment type="subcellular location">
    <subcellularLocation>
        <location evidence="1">Cell membrane</location>
        <topology evidence="1">Multi-pass membrane protein</topology>
    </subcellularLocation>
    <subcellularLocation>
        <location evidence="7">Membrane</location>
        <topology evidence="7">Multi-pass membrane protein</topology>
    </subcellularLocation>
</comment>
<dbReference type="PANTHER" id="PTHR42682">
    <property type="entry name" value="HYDROGENASE-4 COMPONENT F"/>
    <property type="match status" value="1"/>
</dbReference>
<dbReference type="EMBL" id="CP000230">
    <property type="protein sequence ID" value="ABC21125.1"/>
    <property type="molecule type" value="Genomic_DNA"/>
</dbReference>
<reference evidence="11 12" key="1">
    <citation type="journal article" date="2011" name="Stand. Genomic Sci.">
        <title>Complete genome sequence of Rhodospirillum rubrum type strain (S1).</title>
        <authorList>
            <person name="Munk A.C."/>
            <person name="Copeland A."/>
            <person name="Lucas S."/>
            <person name="Lapidus A."/>
            <person name="Del Rio T.G."/>
            <person name="Barry K."/>
            <person name="Detter J.C."/>
            <person name="Hammon N."/>
            <person name="Israni S."/>
            <person name="Pitluck S."/>
            <person name="Brettin T."/>
            <person name="Bruce D."/>
            <person name="Han C."/>
            <person name="Tapia R."/>
            <person name="Gilna P."/>
            <person name="Schmutz J."/>
            <person name="Larimer F."/>
            <person name="Land M."/>
            <person name="Kyrpides N.C."/>
            <person name="Mavromatis K."/>
            <person name="Richardson P."/>
            <person name="Rohde M."/>
            <person name="Goker M."/>
            <person name="Klenk H.P."/>
            <person name="Zhang Y."/>
            <person name="Roberts G.P."/>
            <person name="Reslewic S."/>
            <person name="Schwartz D.C."/>
        </authorList>
    </citation>
    <scope>NUCLEOTIDE SEQUENCE [LARGE SCALE GENOMIC DNA]</scope>
    <source>
        <strain evidence="12">ATCC 11170 / ATH 1.1.1 / DSM 467 / LMG 4362 / NCIMB 8255 / S1</strain>
    </source>
</reference>
<feature type="transmembrane region" description="Helical" evidence="8">
    <location>
        <begin position="376"/>
        <end position="397"/>
    </location>
</feature>
<dbReference type="eggNOG" id="COG0651">
    <property type="taxonomic scope" value="Bacteria"/>
</dbReference>
<feature type="domain" description="NADH-Ubiquinone oxidoreductase (complex I) chain 5 N-terminal" evidence="10">
    <location>
        <begin position="67"/>
        <end position="99"/>
    </location>
</feature>
<feature type="transmembrane region" description="Helical" evidence="8">
    <location>
        <begin position="250"/>
        <end position="273"/>
    </location>
</feature>
<feature type="transmembrane region" description="Helical" evidence="8">
    <location>
        <begin position="409"/>
        <end position="430"/>
    </location>
</feature>
<feature type="transmembrane region" description="Helical" evidence="8">
    <location>
        <begin position="346"/>
        <end position="364"/>
    </location>
</feature>
<accession>Q2RXM0</accession>
<feature type="domain" description="NADH:quinone oxidoreductase/Mrp antiporter transmembrane" evidence="9">
    <location>
        <begin position="130"/>
        <end position="425"/>
    </location>
</feature>
<sequence>MANSSLLLLLFLIPALGAVVEYPLGRARSALAGAPSVAGALGAFAVAVTMAFRIAESGDLFALGGWFHADALSAVVAIVVTFVGLAATLFSIGYLRHEVEAGQYSQTRLPVYFVLNSVFIATMAAVTVTNNVIMMYVVVEATTLASALLVTYYRKPGAWEAGYKYLLLCSVGITMGLLGCVILYSAAVPLLGGHRAMQISELATVADQLPPTAVVVGCVLIIIGFGSKAGLIPFHAWLPDAHSQSPSPVSALLSGVTLKVAIYAIARIASLFYAGHGALGVFCIVLGAITMLGGIIAAFSQTDLKRLLAYSSVSQVGYIIMGLGIGSYLGFYGAVYHLMNHALDKAMLFLCTGLLLYSCGTTSIEELGKRKHSPLVALCFFIGALAISGVPPLNGFWSKFAIYTAAAEAHLWWALGVALLTSLITIAVLVRAGYLIFLRNTDHDHGSTDVSGDAALAFGDGAATPTFDGSAGTPAFDGSAVLAVGGRVPHQGYPVMMIGVVVTMTVLVVVTGLNLSVFNRLIDLSVGVLLR</sequence>
<feature type="transmembrane region" description="Helical" evidence="8">
    <location>
        <begin position="107"/>
        <end position="127"/>
    </location>
</feature>
<feature type="transmembrane region" description="Helical" evidence="8">
    <location>
        <begin position="31"/>
        <end position="52"/>
    </location>
</feature>
<feature type="transmembrane region" description="Helical" evidence="8">
    <location>
        <begin position="212"/>
        <end position="238"/>
    </location>
</feature>
<keyword evidence="12" id="KW-1185">Reference proteome</keyword>
<dbReference type="InterPro" id="IPR001516">
    <property type="entry name" value="Proton_antipo_N"/>
</dbReference>
<keyword evidence="2" id="KW-1003">Cell membrane</keyword>
<feature type="transmembrane region" description="Helical" evidence="8">
    <location>
        <begin position="279"/>
        <end position="300"/>
    </location>
</feature>
<feature type="transmembrane region" description="Helical" evidence="8">
    <location>
        <begin position="133"/>
        <end position="153"/>
    </location>
</feature>
<feature type="transmembrane region" description="Helical" evidence="8">
    <location>
        <begin position="495"/>
        <end position="518"/>
    </location>
</feature>
<dbReference type="STRING" id="269796.Rru_A0320"/>
<feature type="transmembrane region" description="Helical" evidence="8">
    <location>
        <begin position="307"/>
        <end position="334"/>
    </location>
</feature>